<proteinExistence type="inferred from homology"/>
<dbReference type="Proteomes" id="UP000585665">
    <property type="component" value="Unassembled WGS sequence"/>
</dbReference>
<dbReference type="Gene3D" id="1.10.10.10">
    <property type="entry name" value="Winged helix-like DNA-binding domain superfamily/Winged helix DNA-binding domain"/>
    <property type="match status" value="1"/>
</dbReference>
<reference evidence="6 7" key="1">
    <citation type="submission" date="2020-06" db="EMBL/GenBank/DDBJ databases">
        <title>Description of novel acetic acid bacteria.</title>
        <authorList>
            <person name="Sombolestani A."/>
        </authorList>
    </citation>
    <scope>NUCLEOTIDE SEQUENCE [LARGE SCALE GENOMIC DNA]</scope>
    <source>
        <strain evidence="6 7">LMG 27010</strain>
    </source>
</reference>
<dbReference type="PRINTS" id="PR00039">
    <property type="entry name" value="HTHLYSR"/>
</dbReference>
<keyword evidence="4" id="KW-0804">Transcription</keyword>
<dbReference type="SUPFAM" id="SSF53850">
    <property type="entry name" value="Periplasmic binding protein-like II"/>
    <property type="match status" value="1"/>
</dbReference>
<dbReference type="Pfam" id="PF03466">
    <property type="entry name" value="LysR_substrate"/>
    <property type="match status" value="1"/>
</dbReference>
<keyword evidence="2" id="KW-0805">Transcription regulation</keyword>
<dbReference type="InterPro" id="IPR036390">
    <property type="entry name" value="WH_DNA-bd_sf"/>
</dbReference>
<gene>
    <name evidence="6" type="ORF">HUK82_03195</name>
</gene>
<evidence type="ECO:0000259" key="5">
    <source>
        <dbReference type="PROSITE" id="PS50931"/>
    </source>
</evidence>
<evidence type="ECO:0000256" key="4">
    <source>
        <dbReference type="ARBA" id="ARBA00023163"/>
    </source>
</evidence>
<comment type="caution">
    <text evidence="6">The sequence shown here is derived from an EMBL/GenBank/DDBJ whole genome shotgun (WGS) entry which is preliminary data.</text>
</comment>
<accession>A0A850PCA3</accession>
<evidence type="ECO:0000256" key="3">
    <source>
        <dbReference type="ARBA" id="ARBA00023125"/>
    </source>
</evidence>
<keyword evidence="3" id="KW-0238">DNA-binding</keyword>
<dbReference type="PROSITE" id="PS50931">
    <property type="entry name" value="HTH_LYSR"/>
    <property type="match status" value="1"/>
</dbReference>
<comment type="similarity">
    <text evidence="1">Belongs to the LysR transcriptional regulatory family.</text>
</comment>
<dbReference type="Pfam" id="PF00126">
    <property type="entry name" value="HTH_1"/>
    <property type="match status" value="1"/>
</dbReference>
<dbReference type="PANTHER" id="PTHR30579">
    <property type="entry name" value="TRANSCRIPTIONAL REGULATOR"/>
    <property type="match status" value="1"/>
</dbReference>
<dbReference type="Gene3D" id="3.40.190.10">
    <property type="entry name" value="Periplasmic binding protein-like II"/>
    <property type="match status" value="2"/>
</dbReference>
<feature type="domain" description="HTH lysR-type" evidence="5">
    <location>
        <begin position="18"/>
        <end position="62"/>
    </location>
</feature>
<organism evidence="6 7">
    <name type="scientific">Ameyamaea chiangmaiensis</name>
    <dbReference type="NCBI Taxonomy" id="442969"/>
    <lineage>
        <taxon>Bacteria</taxon>
        <taxon>Pseudomonadati</taxon>
        <taxon>Pseudomonadota</taxon>
        <taxon>Alphaproteobacteria</taxon>
        <taxon>Acetobacterales</taxon>
        <taxon>Acetobacteraceae</taxon>
        <taxon>Ameyamaea</taxon>
    </lineage>
</organism>
<evidence type="ECO:0000256" key="1">
    <source>
        <dbReference type="ARBA" id="ARBA00009437"/>
    </source>
</evidence>
<dbReference type="PANTHER" id="PTHR30579:SF7">
    <property type="entry name" value="HTH-TYPE TRANSCRIPTIONAL REGULATOR LRHA-RELATED"/>
    <property type="match status" value="1"/>
</dbReference>
<dbReference type="GO" id="GO:0003700">
    <property type="term" value="F:DNA-binding transcription factor activity"/>
    <property type="evidence" value="ECO:0007669"/>
    <property type="project" value="InterPro"/>
</dbReference>
<dbReference type="AlphaFoldDB" id="A0A850PCA3"/>
<evidence type="ECO:0000256" key="2">
    <source>
        <dbReference type="ARBA" id="ARBA00023015"/>
    </source>
</evidence>
<sequence>MVPQFDIEALRTMIVGTDLGSFARAALHLGRSQSAVSMQLKRLEEQAGHALFHRRGRGLAPTEAGDTLLTYARRIVAMHDEAAMALGASVAPPTIRLGLPQDFFEDVMPSALATFSQKRPNVHVAVRAGRNYALEDEVKSGRLDLALAFAGMDRPRNGELLATMPMLWFSKDEDSEPLRDVSGTLPLVLFDHPCLFRQAALRSLDEADIRWRLSLTTPSLPGVWAALRFGLGVTVRTAHGVPPGIRRLDNCLPALPPLELRMLKQDHLPEAAQDLAHILKATIENPGVAGQLPTR</sequence>
<dbReference type="RefSeq" id="WP_176612568.1">
    <property type="nucleotide sequence ID" value="NZ_JABXXR010000011.1"/>
</dbReference>
<name>A0A850PCA3_9PROT</name>
<dbReference type="InterPro" id="IPR050176">
    <property type="entry name" value="LTTR"/>
</dbReference>
<dbReference type="InterPro" id="IPR005119">
    <property type="entry name" value="LysR_subst-bd"/>
</dbReference>
<dbReference type="GO" id="GO:0003677">
    <property type="term" value="F:DNA binding"/>
    <property type="evidence" value="ECO:0007669"/>
    <property type="project" value="UniProtKB-KW"/>
</dbReference>
<dbReference type="SUPFAM" id="SSF46785">
    <property type="entry name" value="Winged helix' DNA-binding domain"/>
    <property type="match status" value="1"/>
</dbReference>
<evidence type="ECO:0000313" key="6">
    <source>
        <dbReference type="EMBL" id="NVN39572.1"/>
    </source>
</evidence>
<keyword evidence="7" id="KW-1185">Reference proteome</keyword>
<evidence type="ECO:0000313" key="7">
    <source>
        <dbReference type="Proteomes" id="UP000585665"/>
    </source>
</evidence>
<protein>
    <submittedName>
        <fullName evidence="6">LysR family transcriptional regulator</fullName>
    </submittedName>
</protein>
<dbReference type="InterPro" id="IPR000847">
    <property type="entry name" value="LysR_HTH_N"/>
</dbReference>
<dbReference type="InterPro" id="IPR036388">
    <property type="entry name" value="WH-like_DNA-bd_sf"/>
</dbReference>
<dbReference type="EMBL" id="JABXXR010000011">
    <property type="protein sequence ID" value="NVN39572.1"/>
    <property type="molecule type" value="Genomic_DNA"/>
</dbReference>